<dbReference type="Proteomes" id="UP000595917">
    <property type="component" value="Chromosome"/>
</dbReference>
<gene>
    <name evidence="2" type="ORF">JFL75_09075</name>
</gene>
<dbReference type="AlphaFoldDB" id="A0A7T7XRA4"/>
<accession>A0A7T7XRA4</accession>
<evidence type="ECO:0000256" key="1">
    <source>
        <dbReference type="SAM" id="Phobius"/>
    </source>
</evidence>
<sequence>MTEIGRISRIEGSAVTIKGGEIGSCFGCMNQECKSNQRVFTAENSYNLPLAAGQVVETETPARSSIFQAAAAILPPALGFIAAFMLTGLLVPGSGDGARAAAGVLGMFLVSFIVYLIRKHLIPAAMPRITRILDESDAVSIRHCAIH</sequence>
<proteinExistence type="predicted"/>
<dbReference type="KEGG" id="bhc:JFL75_09075"/>
<name>A0A7T7XRA4_9SPIR</name>
<organism evidence="2 3">
    <name type="scientific">Breznakiella homolactica</name>
    <dbReference type="NCBI Taxonomy" id="2798577"/>
    <lineage>
        <taxon>Bacteria</taxon>
        <taxon>Pseudomonadati</taxon>
        <taxon>Spirochaetota</taxon>
        <taxon>Spirochaetia</taxon>
        <taxon>Spirochaetales</taxon>
        <taxon>Breznakiellaceae</taxon>
        <taxon>Breznakiella</taxon>
    </lineage>
</organism>
<keyword evidence="1" id="KW-1133">Transmembrane helix</keyword>
<evidence type="ECO:0000313" key="3">
    <source>
        <dbReference type="Proteomes" id="UP000595917"/>
    </source>
</evidence>
<feature type="transmembrane region" description="Helical" evidence="1">
    <location>
        <begin position="97"/>
        <end position="117"/>
    </location>
</feature>
<reference evidence="2" key="1">
    <citation type="submission" date="2021-01" db="EMBL/GenBank/DDBJ databases">
        <title>Description of Breznakiella homolactica.</title>
        <authorList>
            <person name="Song Y."/>
            <person name="Brune A."/>
        </authorList>
    </citation>
    <scope>NUCLEOTIDE SEQUENCE</scope>
    <source>
        <strain evidence="2">RmG30</strain>
    </source>
</reference>
<dbReference type="EMBL" id="CP067089">
    <property type="protein sequence ID" value="QQO11051.1"/>
    <property type="molecule type" value="Genomic_DNA"/>
</dbReference>
<protein>
    <submittedName>
        <fullName evidence="2">SoxR reducing system RseC family protein</fullName>
    </submittedName>
</protein>
<keyword evidence="3" id="KW-1185">Reference proteome</keyword>
<dbReference type="Pfam" id="PF04246">
    <property type="entry name" value="RseC_MucC"/>
    <property type="match status" value="1"/>
</dbReference>
<evidence type="ECO:0000313" key="2">
    <source>
        <dbReference type="EMBL" id="QQO11051.1"/>
    </source>
</evidence>
<keyword evidence="1" id="KW-0812">Transmembrane</keyword>
<feature type="transmembrane region" description="Helical" evidence="1">
    <location>
        <begin position="69"/>
        <end position="91"/>
    </location>
</feature>
<keyword evidence="1" id="KW-0472">Membrane</keyword>
<dbReference type="RefSeq" id="WP_215628360.1">
    <property type="nucleotide sequence ID" value="NZ_CP067089.2"/>
</dbReference>